<keyword evidence="4" id="KW-1185">Reference proteome</keyword>
<reference evidence="3 4" key="1">
    <citation type="submission" date="2021-07" db="EMBL/GenBank/DDBJ databases">
        <title>The Aristolochia fimbriata genome: insights into angiosperm evolution, floral development and chemical biosynthesis.</title>
        <authorList>
            <person name="Jiao Y."/>
        </authorList>
    </citation>
    <scope>NUCLEOTIDE SEQUENCE [LARGE SCALE GENOMIC DNA]</scope>
    <source>
        <strain evidence="3">IBCAS-2021</strain>
        <tissue evidence="3">Leaf</tissue>
    </source>
</reference>
<feature type="compositionally biased region" description="Polar residues" evidence="1">
    <location>
        <begin position="520"/>
        <end position="530"/>
    </location>
</feature>
<dbReference type="Gene3D" id="3.40.50.1820">
    <property type="entry name" value="alpha/beta hydrolase"/>
    <property type="match status" value="1"/>
</dbReference>
<dbReference type="EMBL" id="JAINDJ010000003">
    <property type="protein sequence ID" value="KAG9453365.1"/>
    <property type="molecule type" value="Genomic_DNA"/>
</dbReference>
<evidence type="ECO:0000313" key="3">
    <source>
        <dbReference type="EMBL" id="KAG9453365.1"/>
    </source>
</evidence>
<evidence type="ECO:0000313" key="4">
    <source>
        <dbReference type="Proteomes" id="UP000825729"/>
    </source>
</evidence>
<proteinExistence type="predicted"/>
<sequence>MAEVDGSRSWREELASLVDTSVTYTGDVLEMETRNMDTFSPATEAFDTVETVEESESLKDQMKGFLKASAELIQELGRGCRDIIEQNIIKEDSIVVKKLAGPWDVVSSRLRFLNEYLPEDRDPVHAWPVVISVFLLALIVLGIGSEHQTPKAMPKKVYIRPPSATRFQLPDGRYVAYEDRGVPADKARFSLVAPHSFLSSRLAGIPGVKASLLEEFGVRLVTYDLPGFGESDPHPRRNLNSSALDMLYITDALGVKDKFWVVGHSGSGMHVWAAVRYIPDRLAGAALFAPMCNPYDSRMTKDERQKIWSEWTLRRKFLYFLSRRFPIFLPYFYRRSFLSGRHNKPEKSLSLLMGKKDRALMEDPSFIDFWEKDVEESIRQGNPKPFVEEAVLQVSYWGFSLADLQVQKNRQGKSLLVWLKSFYSPAEVELAGFHGPIHIWQGMDDHVVSPAMSNFVHRIVPGAAVHWLPDEGHFSYFYLCEECHRNIFLTLFGPPEGPLDWTDEEVVEEYQTTSDEDGNTDGSCLTISED</sequence>
<feature type="region of interest" description="Disordered" evidence="1">
    <location>
        <begin position="508"/>
        <end position="530"/>
    </location>
</feature>
<dbReference type="AlphaFoldDB" id="A0AAV7EWU3"/>
<dbReference type="InterPro" id="IPR029058">
    <property type="entry name" value="AB_hydrolase_fold"/>
</dbReference>
<protein>
    <recommendedName>
        <fullName evidence="2">AB hydrolase-1 domain-containing protein</fullName>
    </recommendedName>
</protein>
<gene>
    <name evidence="3" type="ORF">H6P81_006269</name>
</gene>
<name>A0AAV7EWU3_ARIFI</name>
<evidence type="ECO:0000256" key="1">
    <source>
        <dbReference type="SAM" id="MobiDB-lite"/>
    </source>
</evidence>
<dbReference type="PANTHER" id="PTHR45763:SF8">
    <property type="entry name" value="ALPHA_BETA-HYDROLASES SUPERFAMILY PROTEIN"/>
    <property type="match status" value="1"/>
</dbReference>
<dbReference type="SUPFAM" id="SSF53474">
    <property type="entry name" value="alpha/beta-Hydrolases"/>
    <property type="match status" value="1"/>
</dbReference>
<dbReference type="Proteomes" id="UP000825729">
    <property type="component" value="Unassembled WGS sequence"/>
</dbReference>
<feature type="domain" description="AB hydrolase-1" evidence="2">
    <location>
        <begin position="210"/>
        <end position="477"/>
    </location>
</feature>
<organism evidence="3 4">
    <name type="scientific">Aristolochia fimbriata</name>
    <name type="common">White veined hardy Dutchman's pipe vine</name>
    <dbReference type="NCBI Taxonomy" id="158543"/>
    <lineage>
        <taxon>Eukaryota</taxon>
        <taxon>Viridiplantae</taxon>
        <taxon>Streptophyta</taxon>
        <taxon>Embryophyta</taxon>
        <taxon>Tracheophyta</taxon>
        <taxon>Spermatophyta</taxon>
        <taxon>Magnoliopsida</taxon>
        <taxon>Magnoliidae</taxon>
        <taxon>Piperales</taxon>
        <taxon>Aristolochiaceae</taxon>
        <taxon>Aristolochia</taxon>
    </lineage>
</organism>
<accession>A0AAV7EWU3</accession>
<evidence type="ECO:0000259" key="2">
    <source>
        <dbReference type="Pfam" id="PF00561"/>
    </source>
</evidence>
<comment type="caution">
    <text evidence="3">The sequence shown here is derived from an EMBL/GenBank/DDBJ whole genome shotgun (WGS) entry which is preliminary data.</text>
</comment>
<dbReference type="Pfam" id="PF00561">
    <property type="entry name" value="Abhydrolase_1"/>
    <property type="match status" value="1"/>
</dbReference>
<dbReference type="PANTHER" id="PTHR45763">
    <property type="entry name" value="HYDROLASE, ALPHA/BETA FOLD FAMILY PROTEIN, EXPRESSED-RELATED"/>
    <property type="match status" value="1"/>
</dbReference>
<feature type="compositionally biased region" description="Acidic residues" evidence="1">
    <location>
        <begin position="508"/>
        <end position="519"/>
    </location>
</feature>
<dbReference type="InterPro" id="IPR000073">
    <property type="entry name" value="AB_hydrolase_1"/>
</dbReference>